<reference evidence="4 5" key="1">
    <citation type="submission" date="2016-06" db="EMBL/GenBank/DDBJ databases">
        <authorList>
            <person name="Kjaerup R.B."/>
            <person name="Dalgaard T.S."/>
            <person name="Juul-Madsen H.R."/>
        </authorList>
    </citation>
    <scope>NUCLEOTIDE SEQUENCE [LARGE SCALE GENOMIC DNA]</scope>
    <source>
        <strain evidence="4 5">E3012</strain>
    </source>
</reference>
<dbReference type="PROSITE" id="PS00455">
    <property type="entry name" value="AMP_BINDING"/>
    <property type="match status" value="1"/>
</dbReference>
<dbReference type="InterPro" id="IPR025110">
    <property type="entry name" value="AMP-bd_C"/>
</dbReference>
<dbReference type="Gene3D" id="3.30.300.30">
    <property type="match status" value="1"/>
</dbReference>
<comment type="caution">
    <text evidence="4">The sequence shown here is derived from an EMBL/GenBank/DDBJ whole genome shotgun (WGS) entry which is preliminary data.</text>
</comment>
<evidence type="ECO:0000256" key="1">
    <source>
        <dbReference type="SAM" id="MobiDB-lite"/>
    </source>
</evidence>
<dbReference type="OrthoDB" id="9803968at2"/>
<protein>
    <submittedName>
        <fullName evidence="4">Acyl-CoA synthetase</fullName>
    </submittedName>
</protein>
<dbReference type="SUPFAM" id="SSF56801">
    <property type="entry name" value="Acetyl-CoA synthetase-like"/>
    <property type="match status" value="1"/>
</dbReference>
<dbReference type="Pfam" id="PF00501">
    <property type="entry name" value="AMP-binding"/>
    <property type="match status" value="1"/>
</dbReference>
<evidence type="ECO:0000259" key="2">
    <source>
        <dbReference type="Pfam" id="PF00501"/>
    </source>
</evidence>
<dbReference type="EMBL" id="MBEE01000232">
    <property type="protein sequence ID" value="OCB45525.1"/>
    <property type="molecule type" value="Genomic_DNA"/>
</dbReference>
<dbReference type="Pfam" id="PF13193">
    <property type="entry name" value="AMP-binding_C"/>
    <property type="match status" value="1"/>
</dbReference>
<dbReference type="Gene3D" id="3.40.50.12780">
    <property type="entry name" value="N-terminal domain of ligase-like"/>
    <property type="match status" value="1"/>
</dbReference>
<dbReference type="Proteomes" id="UP000092683">
    <property type="component" value="Unassembled WGS sequence"/>
</dbReference>
<feature type="domain" description="AMP-dependent synthetase/ligase" evidence="2">
    <location>
        <begin position="11"/>
        <end position="355"/>
    </location>
</feature>
<dbReference type="GO" id="GO:0016405">
    <property type="term" value="F:CoA-ligase activity"/>
    <property type="evidence" value="ECO:0007669"/>
    <property type="project" value="TreeGrafter"/>
</dbReference>
<evidence type="ECO:0000259" key="3">
    <source>
        <dbReference type="Pfam" id="PF13193"/>
    </source>
</evidence>
<dbReference type="PANTHER" id="PTHR24096">
    <property type="entry name" value="LONG-CHAIN-FATTY-ACID--COA LIGASE"/>
    <property type="match status" value="1"/>
</dbReference>
<dbReference type="AlphaFoldDB" id="A0A1B9CSL1"/>
<proteinExistence type="predicted"/>
<dbReference type="InterPro" id="IPR000873">
    <property type="entry name" value="AMP-dep_synth/lig_dom"/>
</dbReference>
<feature type="region of interest" description="Disordered" evidence="1">
    <location>
        <begin position="150"/>
        <end position="171"/>
    </location>
</feature>
<gene>
    <name evidence="4" type="ORF">A5677_05145</name>
</gene>
<feature type="domain" description="AMP-binding enzyme C-terminal" evidence="3">
    <location>
        <begin position="413"/>
        <end position="491"/>
    </location>
</feature>
<dbReference type="RefSeq" id="WP_065483517.1">
    <property type="nucleotide sequence ID" value="NZ_MBEE01000232.1"/>
</dbReference>
<dbReference type="InterPro" id="IPR042099">
    <property type="entry name" value="ANL_N_sf"/>
</dbReference>
<dbReference type="InterPro" id="IPR045851">
    <property type="entry name" value="AMP-bd_C_sf"/>
</dbReference>
<dbReference type="PANTHER" id="PTHR24096:SF323">
    <property type="entry name" value="BLR3536 PROTEIN"/>
    <property type="match status" value="1"/>
</dbReference>
<sequence length="510" mass="55335">MNIADHAIAAASAPALIADGPPISFGEIYQRSQRVAAALHGAGLRRGDGVALVLPNRPEFLEITWACQLSGLYYTAVNTHFTPDEVAYVIADSDARAVFVDATMPDLAAHVRAANAAVDVRLAVGGDLPGWRRYAEAVATAGAAPPVSDGSEMLYSSGTTGRPKAVRRPLPTDGNGSWAQAVLELALTRKYGMDRDSVYLSPAPLYHAAGVNYTMAVHRVGAAAILMRRFDAEAVLRLIETHRVTHAQFVPTMFVRMLKLPRAVRERYDVSSLRCVIHAAAPCPVDVKQAMMKWFGPIIHEYYGGTEGFAGTTIGPEEWLAHPGSVGRPMSPVHVLGDDGVELAAGQAGELFFEGGPDFEYFKDPAKTASVVNERGWRTLGDMGYVDGDGYLYLTDRSTFMIVSGGVNIYPQEVENLLTMHPKLVDAAVFGVPNDEFGEEVKAVVQPGDGVAPGPGLEAELIEYCRAHLAGYKCPRTVEFVPELPRDPNGKLYKRRIRERYWQGRASRIV</sequence>
<evidence type="ECO:0000313" key="5">
    <source>
        <dbReference type="Proteomes" id="UP000092683"/>
    </source>
</evidence>
<accession>A0A1B9CSL1</accession>
<evidence type="ECO:0000313" key="4">
    <source>
        <dbReference type="EMBL" id="OCB45525.1"/>
    </source>
</evidence>
<name>A0A1B9CSL1_MYCMA</name>
<dbReference type="InterPro" id="IPR020845">
    <property type="entry name" value="AMP-binding_CS"/>
</dbReference>
<organism evidence="4 5">
    <name type="scientific">Mycobacterium malmoense</name>
    <dbReference type="NCBI Taxonomy" id="1780"/>
    <lineage>
        <taxon>Bacteria</taxon>
        <taxon>Bacillati</taxon>
        <taxon>Actinomycetota</taxon>
        <taxon>Actinomycetes</taxon>
        <taxon>Mycobacteriales</taxon>
        <taxon>Mycobacteriaceae</taxon>
        <taxon>Mycobacterium</taxon>
    </lineage>
</organism>